<name>A0A8S9YIY4_9TREM</name>
<gene>
    <name evidence="1" type="ORF">EG68_08051</name>
</gene>
<dbReference type="AlphaFoldDB" id="A0A8S9YIY4"/>
<protein>
    <submittedName>
        <fullName evidence="1">Uncharacterized protein</fullName>
    </submittedName>
</protein>
<sequence length="180" mass="19317">MIPASHLSSSNILSGPLQEGCIRFCEKYSGVPNVCRSKLTDFEVAAAVAFAFLLRIPHCVAAVASFCLLNGSYPETIDNLAANRACCCVVGAVLVIVCDLLEPLLQKNAVPWCLHIAPQLVRKCNGQPEEKQPACMLQGLRFDCSSGKAFKVVSGRGSGAYPLAHYTLGRSVFPVEESRS</sequence>
<accession>A0A8S9YIY4</accession>
<keyword evidence="2" id="KW-1185">Reference proteome</keyword>
<evidence type="ECO:0000313" key="2">
    <source>
        <dbReference type="Proteomes" id="UP000822476"/>
    </source>
</evidence>
<dbReference type="EMBL" id="JTDE01021710">
    <property type="protein sequence ID" value="KAF7232574.1"/>
    <property type="molecule type" value="Genomic_DNA"/>
</dbReference>
<organism evidence="1 2">
    <name type="scientific">Paragonimus skrjabini miyazakii</name>
    <dbReference type="NCBI Taxonomy" id="59628"/>
    <lineage>
        <taxon>Eukaryota</taxon>
        <taxon>Metazoa</taxon>
        <taxon>Spiralia</taxon>
        <taxon>Lophotrochozoa</taxon>
        <taxon>Platyhelminthes</taxon>
        <taxon>Trematoda</taxon>
        <taxon>Digenea</taxon>
        <taxon>Plagiorchiida</taxon>
        <taxon>Troglotremata</taxon>
        <taxon>Troglotrematidae</taxon>
        <taxon>Paragonimus</taxon>
    </lineage>
</organism>
<comment type="caution">
    <text evidence="1">The sequence shown here is derived from an EMBL/GenBank/DDBJ whole genome shotgun (WGS) entry which is preliminary data.</text>
</comment>
<dbReference type="Proteomes" id="UP000822476">
    <property type="component" value="Unassembled WGS sequence"/>
</dbReference>
<proteinExistence type="predicted"/>
<evidence type="ECO:0000313" key="1">
    <source>
        <dbReference type="EMBL" id="KAF7232574.1"/>
    </source>
</evidence>
<reference evidence="1" key="1">
    <citation type="submission" date="2019-07" db="EMBL/GenBank/DDBJ databases">
        <title>Annotation for the trematode Paragonimus miyazaki's.</title>
        <authorList>
            <person name="Choi Y.-J."/>
        </authorList>
    </citation>
    <scope>NUCLEOTIDE SEQUENCE</scope>
    <source>
        <strain evidence="1">Japan</strain>
    </source>
</reference>